<dbReference type="SUPFAM" id="SSF55785">
    <property type="entry name" value="PYP-like sensor domain (PAS domain)"/>
    <property type="match status" value="2"/>
</dbReference>
<dbReference type="EMBL" id="BIFS01000002">
    <property type="protein sequence ID" value="GCE21953.1"/>
    <property type="molecule type" value="Genomic_DNA"/>
</dbReference>
<dbReference type="PROSITE" id="PS50109">
    <property type="entry name" value="HIS_KIN"/>
    <property type="match status" value="1"/>
</dbReference>
<dbReference type="PANTHER" id="PTHR42878">
    <property type="entry name" value="TWO-COMPONENT HISTIDINE KINASE"/>
    <property type="match status" value="1"/>
</dbReference>
<comment type="caution">
    <text evidence="16">The sequence shown here is derived from an EMBL/GenBank/DDBJ whole genome shotgun (WGS) entry which is preliminary data.</text>
</comment>
<dbReference type="Pfam" id="PF08447">
    <property type="entry name" value="PAS_3"/>
    <property type="match status" value="1"/>
</dbReference>
<dbReference type="PRINTS" id="PR00344">
    <property type="entry name" value="BCTRLSENSOR"/>
</dbReference>
<accession>A0A402ASC8</accession>
<dbReference type="SUPFAM" id="SSF55874">
    <property type="entry name" value="ATPase domain of HSP90 chaperone/DNA topoisomerase II/histidine kinase"/>
    <property type="match status" value="1"/>
</dbReference>
<dbReference type="PROSITE" id="PS50113">
    <property type="entry name" value="PAC"/>
    <property type="match status" value="1"/>
</dbReference>
<dbReference type="GO" id="GO:0000155">
    <property type="term" value="F:phosphorelay sensor kinase activity"/>
    <property type="evidence" value="ECO:0007669"/>
    <property type="project" value="InterPro"/>
</dbReference>
<dbReference type="SMART" id="SM00387">
    <property type="entry name" value="HATPase_c"/>
    <property type="match status" value="1"/>
</dbReference>
<organism evidence="16 17">
    <name type="scientific">Dictyobacter kobayashii</name>
    <dbReference type="NCBI Taxonomy" id="2014872"/>
    <lineage>
        <taxon>Bacteria</taxon>
        <taxon>Bacillati</taxon>
        <taxon>Chloroflexota</taxon>
        <taxon>Ktedonobacteria</taxon>
        <taxon>Ktedonobacterales</taxon>
        <taxon>Dictyobacteraceae</taxon>
        <taxon>Dictyobacter</taxon>
    </lineage>
</organism>
<keyword evidence="8" id="KW-0418">Kinase</keyword>
<keyword evidence="11" id="KW-0902">Two-component regulatory system</keyword>
<dbReference type="Pfam" id="PF13426">
    <property type="entry name" value="PAS_9"/>
    <property type="match status" value="1"/>
</dbReference>
<dbReference type="Gene3D" id="3.30.450.20">
    <property type="entry name" value="PAS domain"/>
    <property type="match status" value="2"/>
</dbReference>
<dbReference type="GO" id="GO:0016020">
    <property type="term" value="C:membrane"/>
    <property type="evidence" value="ECO:0007669"/>
    <property type="project" value="UniProtKB-SubCell"/>
</dbReference>
<evidence type="ECO:0000256" key="12">
    <source>
        <dbReference type="ARBA" id="ARBA00023136"/>
    </source>
</evidence>
<feature type="compositionally biased region" description="Polar residues" evidence="13">
    <location>
        <begin position="503"/>
        <end position="518"/>
    </location>
</feature>
<dbReference type="InterPro" id="IPR001610">
    <property type="entry name" value="PAC"/>
</dbReference>
<keyword evidence="4" id="KW-0597">Phosphoprotein</keyword>
<comment type="subcellular location">
    <subcellularLocation>
        <location evidence="2">Membrane</location>
        <topology evidence="2">Multi-pass membrane protein</topology>
    </subcellularLocation>
</comment>
<dbReference type="InterPro" id="IPR013655">
    <property type="entry name" value="PAS_fold_3"/>
</dbReference>
<dbReference type="SMART" id="SM00388">
    <property type="entry name" value="HisKA"/>
    <property type="match status" value="1"/>
</dbReference>
<protein>
    <recommendedName>
        <fullName evidence="3">histidine kinase</fullName>
        <ecNumber evidence="3">2.7.13.3</ecNumber>
    </recommendedName>
</protein>
<dbReference type="Gene3D" id="1.10.287.130">
    <property type="match status" value="1"/>
</dbReference>
<dbReference type="CDD" id="cd00075">
    <property type="entry name" value="HATPase"/>
    <property type="match status" value="1"/>
</dbReference>
<dbReference type="NCBIfam" id="TIGR00229">
    <property type="entry name" value="sensory_box"/>
    <property type="match status" value="2"/>
</dbReference>
<dbReference type="InterPro" id="IPR003661">
    <property type="entry name" value="HisK_dim/P_dom"/>
</dbReference>
<dbReference type="SMART" id="SM00086">
    <property type="entry name" value="PAC"/>
    <property type="match status" value="2"/>
</dbReference>
<evidence type="ECO:0000256" key="8">
    <source>
        <dbReference type="ARBA" id="ARBA00022777"/>
    </source>
</evidence>
<dbReference type="Proteomes" id="UP000287188">
    <property type="component" value="Unassembled WGS sequence"/>
</dbReference>
<dbReference type="RefSeq" id="WP_126554406.1">
    <property type="nucleotide sequence ID" value="NZ_BIFS01000002.1"/>
</dbReference>
<evidence type="ECO:0000256" key="3">
    <source>
        <dbReference type="ARBA" id="ARBA00012438"/>
    </source>
</evidence>
<evidence type="ECO:0000256" key="2">
    <source>
        <dbReference type="ARBA" id="ARBA00004141"/>
    </source>
</evidence>
<dbReference type="FunFam" id="3.30.565.10:FF:000006">
    <property type="entry name" value="Sensor histidine kinase WalK"/>
    <property type="match status" value="1"/>
</dbReference>
<dbReference type="GO" id="GO:0005524">
    <property type="term" value="F:ATP binding"/>
    <property type="evidence" value="ECO:0007669"/>
    <property type="project" value="UniProtKB-KW"/>
</dbReference>
<feature type="domain" description="PAC" evidence="15">
    <location>
        <begin position="92"/>
        <end position="145"/>
    </location>
</feature>
<proteinExistence type="predicted"/>
<keyword evidence="12" id="KW-0472">Membrane</keyword>
<comment type="catalytic activity">
    <reaction evidence="1">
        <text>ATP + protein L-histidine = ADP + protein N-phospho-L-histidine.</text>
        <dbReference type="EC" id="2.7.13.3"/>
    </reaction>
</comment>
<evidence type="ECO:0000256" key="11">
    <source>
        <dbReference type="ARBA" id="ARBA00023012"/>
    </source>
</evidence>
<dbReference type="EC" id="2.7.13.3" evidence="3"/>
<dbReference type="InterPro" id="IPR036097">
    <property type="entry name" value="HisK_dim/P_sf"/>
</dbReference>
<keyword evidence="9" id="KW-0067">ATP-binding</keyword>
<dbReference type="SUPFAM" id="SSF47384">
    <property type="entry name" value="Homodimeric domain of signal transducing histidine kinase"/>
    <property type="match status" value="1"/>
</dbReference>
<feature type="domain" description="Histidine kinase" evidence="14">
    <location>
        <begin position="273"/>
        <end position="490"/>
    </location>
</feature>
<dbReference type="GO" id="GO:0007234">
    <property type="term" value="P:osmosensory signaling via phosphorelay pathway"/>
    <property type="evidence" value="ECO:0007669"/>
    <property type="project" value="TreeGrafter"/>
</dbReference>
<evidence type="ECO:0000256" key="6">
    <source>
        <dbReference type="ARBA" id="ARBA00022692"/>
    </source>
</evidence>
<evidence type="ECO:0000256" key="7">
    <source>
        <dbReference type="ARBA" id="ARBA00022741"/>
    </source>
</evidence>
<dbReference type="OrthoDB" id="9813394at2"/>
<dbReference type="InterPro" id="IPR003594">
    <property type="entry name" value="HATPase_dom"/>
</dbReference>
<feature type="region of interest" description="Disordered" evidence="13">
    <location>
        <begin position="493"/>
        <end position="524"/>
    </location>
</feature>
<dbReference type="SMART" id="SM00091">
    <property type="entry name" value="PAS"/>
    <property type="match status" value="2"/>
</dbReference>
<dbReference type="InterPro" id="IPR000700">
    <property type="entry name" value="PAS-assoc_C"/>
</dbReference>
<dbReference type="GO" id="GO:0030295">
    <property type="term" value="F:protein kinase activator activity"/>
    <property type="evidence" value="ECO:0007669"/>
    <property type="project" value="TreeGrafter"/>
</dbReference>
<evidence type="ECO:0000256" key="4">
    <source>
        <dbReference type="ARBA" id="ARBA00022553"/>
    </source>
</evidence>
<dbReference type="Pfam" id="PF02518">
    <property type="entry name" value="HATPase_c"/>
    <property type="match status" value="1"/>
</dbReference>
<dbReference type="InterPro" id="IPR050351">
    <property type="entry name" value="BphY/WalK/GraS-like"/>
</dbReference>
<keyword evidence="17" id="KW-1185">Reference proteome</keyword>
<evidence type="ECO:0000256" key="1">
    <source>
        <dbReference type="ARBA" id="ARBA00000085"/>
    </source>
</evidence>
<evidence type="ECO:0000256" key="13">
    <source>
        <dbReference type="SAM" id="MobiDB-lite"/>
    </source>
</evidence>
<evidence type="ECO:0000256" key="9">
    <source>
        <dbReference type="ARBA" id="ARBA00022840"/>
    </source>
</evidence>
<evidence type="ECO:0000313" key="17">
    <source>
        <dbReference type="Proteomes" id="UP000287188"/>
    </source>
</evidence>
<sequence>MKSITEERKWEEKSNEQYAFIDALPQLIWIVQPDGCVAYTNQRWRDYSGEQQLPSRANLFLQQEIWPENLHPEDRAYVLALQQQAFETGVPLTVRYRLREGHTGAYRWFLAQVVPYYNEAGKIVRWMVSCTDIDDQKQTEDTLRQSQERVDLLMRSSLIGIFVAEDNEIVDANTTFLRMTGYSQKDLDQRNIQWTTTTPALASSFPEQVHQEVVVQHYKTPFETELVCKDGSKLPVLLGGIAVHGQMLQGIGIVMDNAARHELQQRKDSFVSIVSHELKTPITSLKLQNQVLRKQLKKQGISDLEIASDRMDVQLNAIARMVDELLDISRMQAGKLAYARDLVDLDMVLREVISLFQRMQTTHTIALHRTPAPVFIIGDRDRIERIFLNILSNAIKYAPSAPLIDVLLTTSEESVTVSIRDQGIGIPQELQEKIFDRFYRAAPLQQHAFPGLGLGLYIVAEIIKHHGGTIRVESELGKGATFHITFPLPTPEYLPVGERSKSNGEGATNTLSTDQRQPYSHRRR</sequence>
<dbReference type="InterPro" id="IPR036890">
    <property type="entry name" value="HATPase_C_sf"/>
</dbReference>
<keyword evidence="7" id="KW-0547">Nucleotide-binding</keyword>
<evidence type="ECO:0000256" key="10">
    <source>
        <dbReference type="ARBA" id="ARBA00022989"/>
    </source>
</evidence>
<dbReference type="InterPro" id="IPR000014">
    <property type="entry name" value="PAS"/>
</dbReference>
<dbReference type="PANTHER" id="PTHR42878:SF7">
    <property type="entry name" value="SENSOR HISTIDINE KINASE GLRK"/>
    <property type="match status" value="1"/>
</dbReference>
<dbReference type="InterPro" id="IPR004358">
    <property type="entry name" value="Sig_transdc_His_kin-like_C"/>
</dbReference>
<dbReference type="AlphaFoldDB" id="A0A402ASC8"/>
<evidence type="ECO:0000259" key="15">
    <source>
        <dbReference type="PROSITE" id="PS50113"/>
    </source>
</evidence>
<reference evidence="17" key="1">
    <citation type="submission" date="2018-12" db="EMBL/GenBank/DDBJ databases">
        <title>Tengunoibacter tsumagoiensis gen. nov., sp. nov., Dictyobacter kobayashii sp. nov., D. alpinus sp. nov., and D. joshuensis sp. nov. and description of Dictyobacteraceae fam. nov. within the order Ktedonobacterales isolated from Tengu-no-mugimeshi.</title>
        <authorList>
            <person name="Wang C.M."/>
            <person name="Zheng Y."/>
            <person name="Sakai Y."/>
            <person name="Toyoda A."/>
            <person name="Minakuchi Y."/>
            <person name="Abe K."/>
            <person name="Yokota A."/>
            <person name="Yabe S."/>
        </authorList>
    </citation>
    <scope>NUCLEOTIDE SEQUENCE [LARGE SCALE GENOMIC DNA]</scope>
    <source>
        <strain evidence="17">Uno11</strain>
    </source>
</reference>
<dbReference type="GO" id="GO:0000156">
    <property type="term" value="F:phosphorelay response regulator activity"/>
    <property type="evidence" value="ECO:0007669"/>
    <property type="project" value="TreeGrafter"/>
</dbReference>
<keyword evidence="6" id="KW-0812">Transmembrane</keyword>
<dbReference type="Pfam" id="PF00512">
    <property type="entry name" value="HisKA"/>
    <property type="match status" value="1"/>
</dbReference>
<dbReference type="Gene3D" id="3.30.565.10">
    <property type="entry name" value="Histidine kinase-like ATPase, C-terminal domain"/>
    <property type="match status" value="1"/>
</dbReference>
<evidence type="ECO:0000259" key="14">
    <source>
        <dbReference type="PROSITE" id="PS50109"/>
    </source>
</evidence>
<dbReference type="InterPro" id="IPR035965">
    <property type="entry name" value="PAS-like_dom_sf"/>
</dbReference>
<evidence type="ECO:0000313" key="16">
    <source>
        <dbReference type="EMBL" id="GCE21953.1"/>
    </source>
</evidence>
<dbReference type="InterPro" id="IPR005467">
    <property type="entry name" value="His_kinase_dom"/>
</dbReference>
<evidence type="ECO:0000256" key="5">
    <source>
        <dbReference type="ARBA" id="ARBA00022679"/>
    </source>
</evidence>
<dbReference type="CDD" id="cd00130">
    <property type="entry name" value="PAS"/>
    <property type="match status" value="2"/>
</dbReference>
<gene>
    <name evidence="16" type="ORF">KDK_57530</name>
</gene>
<name>A0A402ASC8_9CHLR</name>
<keyword evidence="10" id="KW-1133">Transmembrane helix</keyword>
<keyword evidence="5" id="KW-0808">Transferase</keyword>
<dbReference type="CDD" id="cd00082">
    <property type="entry name" value="HisKA"/>
    <property type="match status" value="1"/>
</dbReference>